<feature type="region of interest" description="Disordered" evidence="1">
    <location>
        <begin position="66"/>
        <end position="91"/>
    </location>
</feature>
<dbReference type="HOGENOM" id="CLU_2134256_0_0_1"/>
<gene>
    <name evidence="2" type="ORF">OCS_01038</name>
</gene>
<dbReference type="AlphaFoldDB" id="T5AKY2"/>
<dbReference type="EMBL" id="KE652223">
    <property type="protein sequence ID" value="EQL03244.1"/>
    <property type="molecule type" value="Genomic_DNA"/>
</dbReference>
<evidence type="ECO:0000256" key="1">
    <source>
        <dbReference type="SAM" id="MobiDB-lite"/>
    </source>
</evidence>
<dbReference type="OrthoDB" id="25896at2759"/>
<organism evidence="2 3">
    <name type="scientific">Ophiocordyceps sinensis (strain Co18 / CGMCC 3.14243)</name>
    <name type="common">Yarsagumba caterpillar fungus</name>
    <name type="synonym">Hirsutella sinensis</name>
    <dbReference type="NCBI Taxonomy" id="911162"/>
    <lineage>
        <taxon>Eukaryota</taxon>
        <taxon>Fungi</taxon>
        <taxon>Dikarya</taxon>
        <taxon>Ascomycota</taxon>
        <taxon>Pezizomycotina</taxon>
        <taxon>Sordariomycetes</taxon>
        <taxon>Hypocreomycetidae</taxon>
        <taxon>Hypocreales</taxon>
        <taxon>Ophiocordycipitaceae</taxon>
        <taxon>Ophiocordyceps</taxon>
    </lineage>
</organism>
<proteinExistence type="predicted"/>
<feature type="compositionally biased region" description="Pro residues" evidence="1">
    <location>
        <begin position="77"/>
        <end position="90"/>
    </location>
</feature>
<evidence type="ECO:0000313" key="2">
    <source>
        <dbReference type="EMBL" id="EQL03244.1"/>
    </source>
</evidence>
<sequence length="113" mass="12389">MPSPSDEDLSQRVMAWCRRVPTRYERDDPWADHGFQEAQTGARHVSLQLAPLPYLNSPSLAAVFRGSRHRASRHSPVGPPASPSRPPRLCPPQHAHARLVDVVQGAGNVRGSA</sequence>
<reference evidence="2 3" key="1">
    <citation type="journal article" date="2013" name="Chin. Sci. Bull.">
        <title>Genome survey uncovers the secrets of sex and lifestyle in caterpillar fungus.</title>
        <authorList>
            <person name="Hu X."/>
            <person name="Zhang Y."/>
            <person name="Xiao G."/>
            <person name="Zheng P."/>
            <person name="Xia Y."/>
            <person name="Zhang X."/>
            <person name="St Leger R.J."/>
            <person name="Liu X."/>
            <person name="Wang C."/>
        </authorList>
    </citation>
    <scope>NUCLEOTIDE SEQUENCE [LARGE SCALE GENOMIC DNA]</scope>
    <source>
        <strain evidence="3">Co18 / CGMCC 3.14243</strain>
        <tissue evidence="2">Fruit-body</tissue>
    </source>
</reference>
<protein>
    <submittedName>
        <fullName evidence="2">Uncharacterized protein</fullName>
    </submittedName>
</protein>
<evidence type="ECO:0000313" key="3">
    <source>
        <dbReference type="Proteomes" id="UP000019374"/>
    </source>
</evidence>
<name>T5AKY2_OPHSC</name>
<dbReference type="Proteomes" id="UP000019374">
    <property type="component" value="Unassembled WGS sequence"/>
</dbReference>
<accession>T5AKY2</accession>